<dbReference type="eggNOG" id="COG1729">
    <property type="taxonomic scope" value="Bacteria"/>
</dbReference>
<protein>
    <submittedName>
        <fullName evidence="2">Uncharacterized protein</fullName>
    </submittedName>
</protein>
<dbReference type="InterPro" id="IPR011990">
    <property type="entry name" value="TPR-like_helical_dom_sf"/>
</dbReference>
<dbReference type="InterPro" id="IPR019734">
    <property type="entry name" value="TPR_rpt"/>
</dbReference>
<dbReference type="Pfam" id="PF00515">
    <property type="entry name" value="TPR_1"/>
    <property type="match status" value="1"/>
</dbReference>
<dbReference type="HOGENOM" id="CLU_186607_0_0_10"/>
<dbReference type="PATRIC" id="fig|1121098.3.peg.370"/>
<name>U6RRZ1_9BACT</name>
<dbReference type="GeneID" id="60063560"/>
<proteinExistence type="predicted"/>
<dbReference type="OrthoDB" id="1122525at2"/>
<evidence type="ECO:0000313" key="3">
    <source>
        <dbReference type="Proteomes" id="UP000017831"/>
    </source>
</evidence>
<dbReference type="PROSITE" id="PS50293">
    <property type="entry name" value="TPR_REGION"/>
    <property type="match status" value="1"/>
</dbReference>
<dbReference type="SUPFAM" id="SSF48452">
    <property type="entry name" value="TPR-like"/>
    <property type="match status" value="1"/>
</dbReference>
<feature type="repeat" description="TPR" evidence="1">
    <location>
        <begin position="36"/>
        <end position="69"/>
    </location>
</feature>
<accession>U6RRZ1</accession>
<dbReference type="EMBL" id="AQHY01000006">
    <property type="protein sequence ID" value="EOA57988.1"/>
    <property type="molecule type" value="Genomic_DNA"/>
</dbReference>
<evidence type="ECO:0000256" key="1">
    <source>
        <dbReference type="PROSITE-ProRule" id="PRU00339"/>
    </source>
</evidence>
<dbReference type="Gene3D" id="1.25.40.10">
    <property type="entry name" value="Tetratricopeptide repeat domain"/>
    <property type="match status" value="1"/>
</dbReference>
<dbReference type="AlphaFoldDB" id="U6RRZ1"/>
<sequence length="92" mass="10599">MAKQLSDIKKLIERGETDTAINALTNFIGNHQGSKDEAYYLLGNAYRKKGDWQQALNNYLEAIERNPESPAVQAHTMLMDILNFYNKDMYNQ</sequence>
<keyword evidence="3" id="KW-1185">Reference proteome</keyword>
<dbReference type="STRING" id="1121098.HMPREF1534_00364"/>
<evidence type="ECO:0000313" key="2">
    <source>
        <dbReference type="EMBL" id="EOA57988.1"/>
    </source>
</evidence>
<dbReference type="SMART" id="SM00028">
    <property type="entry name" value="TPR"/>
    <property type="match status" value="1"/>
</dbReference>
<dbReference type="Proteomes" id="UP000017831">
    <property type="component" value="Unassembled WGS sequence"/>
</dbReference>
<dbReference type="PROSITE" id="PS50005">
    <property type="entry name" value="TPR"/>
    <property type="match status" value="1"/>
</dbReference>
<organism evidence="2 3">
    <name type="scientific">Phocaeicola massiliensis B84634 = Timone 84634 = DSM 17679 = JCM 13223</name>
    <dbReference type="NCBI Taxonomy" id="1121098"/>
    <lineage>
        <taxon>Bacteria</taxon>
        <taxon>Pseudomonadati</taxon>
        <taxon>Bacteroidota</taxon>
        <taxon>Bacteroidia</taxon>
        <taxon>Bacteroidales</taxon>
        <taxon>Bacteroidaceae</taxon>
        <taxon>Phocaeicola</taxon>
    </lineage>
</organism>
<comment type="caution">
    <text evidence="2">The sequence shown here is derived from an EMBL/GenBank/DDBJ whole genome shotgun (WGS) entry which is preliminary data.</text>
</comment>
<keyword evidence="1" id="KW-0802">TPR repeat</keyword>
<gene>
    <name evidence="2" type="ORF">HMPREF1534_00364</name>
</gene>
<dbReference type="RefSeq" id="WP_005936334.1">
    <property type="nucleotide sequence ID" value="NZ_KB890357.1"/>
</dbReference>
<reference evidence="2 3" key="1">
    <citation type="submission" date="2013-04" db="EMBL/GenBank/DDBJ databases">
        <title>The Genome Sequence of Bacteroides massiliensis DSM 17679.</title>
        <authorList>
            <consortium name="The Broad Institute Genomics Platform"/>
            <person name="Earl A."/>
            <person name="Ward D."/>
            <person name="Feldgarden M."/>
            <person name="Gevers D."/>
            <person name="Martens E."/>
            <person name="Fenner L."/>
            <person name="Roux V."/>
            <person name="Mallet M.N."/>
            <person name="Raoult D."/>
            <person name="Walker B."/>
            <person name="Young S."/>
            <person name="Zeng Q."/>
            <person name="Gargeya S."/>
            <person name="Fitzgerald M."/>
            <person name="Haas B."/>
            <person name="Abouelleil A."/>
            <person name="Allen A.W."/>
            <person name="Alvarado L."/>
            <person name="Arachchi H.M."/>
            <person name="Berlin A.M."/>
            <person name="Chapman S.B."/>
            <person name="Gainer-Dewar J."/>
            <person name="Goldberg J."/>
            <person name="Griggs A."/>
            <person name="Gujja S."/>
            <person name="Hansen M."/>
            <person name="Howarth C."/>
            <person name="Imamovic A."/>
            <person name="Ireland A."/>
            <person name="Larimer J."/>
            <person name="McCowan C."/>
            <person name="Murphy C."/>
            <person name="Pearson M."/>
            <person name="Poon T.W."/>
            <person name="Priest M."/>
            <person name="Roberts A."/>
            <person name="Saif S."/>
            <person name="Shea T."/>
            <person name="Sisk P."/>
            <person name="Sykes S."/>
            <person name="Wortman J."/>
            <person name="Nusbaum C."/>
            <person name="Birren B."/>
        </authorList>
    </citation>
    <scope>NUCLEOTIDE SEQUENCE [LARGE SCALE GENOMIC DNA]</scope>
    <source>
        <strain evidence="3">B84634 / Timone 84634 / DSM 17679 / JCM 13223</strain>
    </source>
</reference>